<feature type="region of interest" description="Disordered" evidence="1">
    <location>
        <begin position="46"/>
        <end position="71"/>
    </location>
</feature>
<proteinExistence type="predicted"/>
<protein>
    <submittedName>
        <fullName evidence="2 3">Uncharacterized protein</fullName>
    </submittedName>
</protein>
<dbReference type="EMBL" id="KE525157">
    <property type="protein sequence ID" value="KFB42036.1"/>
    <property type="molecule type" value="Genomic_DNA"/>
</dbReference>
<feature type="compositionally biased region" description="Polar residues" evidence="1">
    <location>
        <begin position="46"/>
        <end position="65"/>
    </location>
</feature>
<evidence type="ECO:0000313" key="4">
    <source>
        <dbReference type="Proteomes" id="UP000030765"/>
    </source>
</evidence>
<dbReference type="VEuPathDB" id="VectorBase:ASIC009617"/>
<gene>
    <name evidence="2" type="ORF">ZHAS_00009617</name>
</gene>
<dbReference type="AlphaFoldDB" id="A0A084VVP2"/>
<keyword evidence="4" id="KW-1185">Reference proteome</keyword>
<name>A0A084VVP2_ANOSI</name>
<evidence type="ECO:0000256" key="1">
    <source>
        <dbReference type="SAM" id="MobiDB-lite"/>
    </source>
</evidence>
<reference evidence="3" key="2">
    <citation type="submission" date="2020-05" db="UniProtKB">
        <authorList>
            <consortium name="EnsemblMetazoa"/>
        </authorList>
    </citation>
    <scope>IDENTIFICATION</scope>
</reference>
<reference evidence="2 4" key="1">
    <citation type="journal article" date="2014" name="BMC Genomics">
        <title>Genome sequence of Anopheles sinensis provides insight into genetics basis of mosquito competence for malaria parasites.</title>
        <authorList>
            <person name="Zhou D."/>
            <person name="Zhang D."/>
            <person name="Ding G."/>
            <person name="Shi L."/>
            <person name="Hou Q."/>
            <person name="Ye Y."/>
            <person name="Xu Y."/>
            <person name="Zhou H."/>
            <person name="Xiong C."/>
            <person name="Li S."/>
            <person name="Yu J."/>
            <person name="Hong S."/>
            <person name="Yu X."/>
            <person name="Zou P."/>
            <person name="Chen C."/>
            <person name="Chang X."/>
            <person name="Wang W."/>
            <person name="Lv Y."/>
            <person name="Sun Y."/>
            <person name="Ma L."/>
            <person name="Shen B."/>
            <person name="Zhu C."/>
        </authorList>
    </citation>
    <scope>NUCLEOTIDE SEQUENCE [LARGE SCALE GENOMIC DNA]</scope>
</reference>
<accession>A0A084VVP2</accession>
<dbReference type="Proteomes" id="UP000030765">
    <property type="component" value="Unassembled WGS sequence"/>
</dbReference>
<organism evidence="2">
    <name type="scientific">Anopheles sinensis</name>
    <name type="common">Mosquito</name>
    <dbReference type="NCBI Taxonomy" id="74873"/>
    <lineage>
        <taxon>Eukaryota</taxon>
        <taxon>Metazoa</taxon>
        <taxon>Ecdysozoa</taxon>
        <taxon>Arthropoda</taxon>
        <taxon>Hexapoda</taxon>
        <taxon>Insecta</taxon>
        <taxon>Pterygota</taxon>
        <taxon>Neoptera</taxon>
        <taxon>Endopterygota</taxon>
        <taxon>Diptera</taxon>
        <taxon>Nematocera</taxon>
        <taxon>Culicoidea</taxon>
        <taxon>Culicidae</taxon>
        <taxon>Anophelinae</taxon>
        <taxon>Anopheles</taxon>
    </lineage>
</organism>
<dbReference type="EMBL" id="ATLV01017200">
    <property type="status" value="NOT_ANNOTATED_CDS"/>
    <property type="molecule type" value="Genomic_DNA"/>
</dbReference>
<dbReference type="EnsemblMetazoa" id="ASIC009617-RA">
    <property type="protein sequence ID" value="ASIC009617-PA"/>
    <property type="gene ID" value="ASIC009617"/>
</dbReference>
<evidence type="ECO:0000313" key="2">
    <source>
        <dbReference type="EMBL" id="KFB42036.1"/>
    </source>
</evidence>
<evidence type="ECO:0000313" key="3">
    <source>
        <dbReference type="EnsemblMetazoa" id="ASIC009617-PA"/>
    </source>
</evidence>
<sequence length="71" mass="7472">MGIFTVHVRAEPYAHVAEVVDGSMLANDTGTTEGFTSIQTLFERTTPPCTVTPRNYTSTLPSGTSKPGLGG</sequence>